<keyword evidence="1" id="KW-0175">Coiled coil</keyword>
<keyword evidence="3" id="KW-1185">Reference proteome</keyword>
<protein>
    <submittedName>
        <fullName evidence="2">E3 ubiquitin-protein ligase HERC1</fullName>
    </submittedName>
</protein>
<name>A0ABP0QCY6_9DINO</name>
<organism evidence="2 3">
    <name type="scientific">Durusdinium trenchii</name>
    <dbReference type="NCBI Taxonomy" id="1381693"/>
    <lineage>
        <taxon>Eukaryota</taxon>
        <taxon>Sar</taxon>
        <taxon>Alveolata</taxon>
        <taxon>Dinophyceae</taxon>
        <taxon>Suessiales</taxon>
        <taxon>Symbiodiniaceae</taxon>
        <taxon>Durusdinium</taxon>
    </lineage>
</organism>
<dbReference type="EMBL" id="CAXAMM010039352">
    <property type="protein sequence ID" value="CAK9085878.1"/>
    <property type="molecule type" value="Genomic_DNA"/>
</dbReference>
<accession>A0ABP0QCY6</accession>
<evidence type="ECO:0000313" key="3">
    <source>
        <dbReference type="Proteomes" id="UP001642464"/>
    </source>
</evidence>
<sequence>MMKEHEQVKQILQEEMLKAQEACKQIEEQVRRFPNPFEAELEELKDRYAQMQAGTQRLSVENVQLREKLQDQEEAFDEEKRQLEDQIRVAHHILQQAMRGNNANSCHVC</sequence>
<evidence type="ECO:0000313" key="2">
    <source>
        <dbReference type="EMBL" id="CAK9085878.1"/>
    </source>
</evidence>
<gene>
    <name evidence="2" type="ORF">SCF082_LOCUS40669</name>
</gene>
<reference evidence="2 3" key="1">
    <citation type="submission" date="2024-02" db="EMBL/GenBank/DDBJ databases">
        <authorList>
            <person name="Chen Y."/>
            <person name="Shah S."/>
            <person name="Dougan E. K."/>
            <person name="Thang M."/>
            <person name="Chan C."/>
        </authorList>
    </citation>
    <scope>NUCLEOTIDE SEQUENCE [LARGE SCALE GENOMIC DNA]</scope>
</reference>
<comment type="caution">
    <text evidence="2">The sequence shown here is derived from an EMBL/GenBank/DDBJ whole genome shotgun (WGS) entry which is preliminary data.</text>
</comment>
<proteinExistence type="predicted"/>
<evidence type="ECO:0000256" key="1">
    <source>
        <dbReference type="SAM" id="Coils"/>
    </source>
</evidence>
<dbReference type="Proteomes" id="UP001642464">
    <property type="component" value="Unassembled WGS sequence"/>
</dbReference>
<feature type="coiled-coil region" evidence="1">
    <location>
        <begin position="2"/>
        <end position="89"/>
    </location>
</feature>